<reference evidence="3" key="1">
    <citation type="submission" date="2018-06" db="EMBL/GenBank/DDBJ databases">
        <authorList>
            <person name="Zhirakovskaya E."/>
        </authorList>
    </citation>
    <scope>NUCLEOTIDE SEQUENCE</scope>
</reference>
<evidence type="ECO:0000313" key="3">
    <source>
        <dbReference type="EMBL" id="VAW85967.1"/>
    </source>
</evidence>
<evidence type="ECO:0000259" key="2">
    <source>
        <dbReference type="Pfam" id="PF13505"/>
    </source>
</evidence>
<dbReference type="Gene3D" id="2.40.160.20">
    <property type="match status" value="1"/>
</dbReference>
<dbReference type="Pfam" id="PF13505">
    <property type="entry name" value="OMP_b-brl"/>
    <property type="match status" value="1"/>
</dbReference>
<organism evidence="3">
    <name type="scientific">hydrothermal vent metagenome</name>
    <dbReference type="NCBI Taxonomy" id="652676"/>
    <lineage>
        <taxon>unclassified sequences</taxon>
        <taxon>metagenomes</taxon>
        <taxon>ecological metagenomes</taxon>
    </lineage>
</organism>
<dbReference type="InterPro" id="IPR027385">
    <property type="entry name" value="Beta-barrel_OMP"/>
</dbReference>
<gene>
    <name evidence="3" type="ORF">MNBD_GAMMA17-1097</name>
</gene>
<dbReference type="SUPFAM" id="SSF56925">
    <property type="entry name" value="OMPA-like"/>
    <property type="match status" value="1"/>
</dbReference>
<evidence type="ECO:0000256" key="1">
    <source>
        <dbReference type="ARBA" id="ARBA00022729"/>
    </source>
</evidence>
<name>A0A3B0ZET3_9ZZZZ</name>
<feature type="domain" description="Outer membrane protein beta-barrel" evidence="2">
    <location>
        <begin position="9"/>
        <end position="152"/>
    </location>
</feature>
<sequence length="168" mass="18100">MKFFLVMMLFLGFPLHASAEAEKNTNGFDTDKLYFGGGLSENDSNGPNATGIQIFVGYPLTIKLGSGTFALEGGYMNSGSFERSVAVPPFGSVVSSSTATGLWGTVAGSWNIADRTSFVGRLGLDIGDDDGLMYGAGIGYDLIERLTIRGEYIMRDNIDSLQFNFVFR</sequence>
<proteinExistence type="predicted"/>
<keyword evidence="1" id="KW-0732">Signal</keyword>
<accession>A0A3B0ZET3</accession>
<dbReference type="InterPro" id="IPR011250">
    <property type="entry name" value="OMP/PagP_B-barrel"/>
</dbReference>
<dbReference type="AlphaFoldDB" id="A0A3B0ZET3"/>
<dbReference type="EMBL" id="UOFQ01000033">
    <property type="protein sequence ID" value="VAW85967.1"/>
    <property type="molecule type" value="Genomic_DNA"/>
</dbReference>
<protein>
    <recommendedName>
        <fullName evidence="2">Outer membrane protein beta-barrel domain-containing protein</fullName>
    </recommendedName>
</protein>